<comment type="caution">
    <text evidence="1">The sequence shown here is derived from an EMBL/GenBank/DDBJ whole genome shotgun (WGS) entry which is preliminary data.</text>
</comment>
<organism evidence="1 2">
    <name type="scientific">Paenibacillus soyae</name>
    <dbReference type="NCBI Taxonomy" id="2969249"/>
    <lineage>
        <taxon>Bacteria</taxon>
        <taxon>Bacillati</taxon>
        <taxon>Bacillota</taxon>
        <taxon>Bacilli</taxon>
        <taxon>Bacillales</taxon>
        <taxon>Paenibacillaceae</taxon>
        <taxon>Paenibacillus</taxon>
    </lineage>
</organism>
<protein>
    <submittedName>
        <fullName evidence="1">YheC/YheD family protein</fullName>
    </submittedName>
</protein>
<dbReference type="SUPFAM" id="SSF56059">
    <property type="entry name" value="Glutathione synthetase ATP-binding domain-like"/>
    <property type="match status" value="1"/>
</dbReference>
<dbReference type="Proteomes" id="UP001141950">
    <property type="component" value="Unassembled WGS sequence"/>
</dbReference>
<keyword evidence="2" id="KW-1185">Reference proteome</keyword>
<dbReference type="Pfam" id="PF14398">
    <property type="entry name" value="ATPgrasp_YheCD"/>
    <property type="match status" value="1"/>
</dbReference>
<dbReference type="AlphaFoldDB" id="A0A9X2MUR3"/>
<reference evidence="1" key="1">
    <citation type="submission" date="2022-08" db="EMBL/GenBank/DDBJ databases">
        <title>The genomic sequence of strain Paenibacillus sp. SCIV0701.</title>
        <authorList>
            <person name="Zhao H."/>
        </authorList>
    </citation>
    <scope>NUCLEOTIDE SEQUENCE</scope>
    <source>
        <strain evidence="1">SCIV0701</strain>
    </source>
</reference>
<dbReference type="Gene3D" id="3.30.1490.20">
    <property type="entry name" value="ATP-grasp fold, A domain"/>
    <property type="match status" value="1"/>
</dbReference>
<proteinExistence type="predicted"/>
<evidence type="ECO:0000313" key="1">
    <source>
        <dbReference type="EMBL" id="MCR2806221.1"/>
    </source>
</evidence>
<evidence type="ECO:0000313" key="2">
    <source>
        <dbReference type="Proteomes" id="UP001141950"/>
    </source>
</evidence>
<dbReference type="GO" id="GO:0005524">
    <property type="term" value="F:ATP binding"/>
    <property type="evidence" value="ECO:0007669"/>
    <property type="project" value="InterPro"/>
</dbReference>
<dbReference type="Gene3D" id="3.30.470.20">
    <property type="entry name" value="ATP-grasp fold, B domain"/>
    <property type="match status" value="1"/>
</dbReference>
<sequence length="223" mass="25009">MADHAGRQLASKWAKTEALLSHPALADHVPETNRYSPAQLRRMLDVHSFVVIKPVVGSGGSGVIKVTKSEGGFAYTHRETTKRFTSFGGLVNSLRGRTARRRYLIQKGIRLAEVNGRPIDYRVKYVKSFRGWEYRALVGRIARRGLFVTNLSQGGDMVLAGEGIRASLGPSSVKEKKRKMRELTVIATRVLEQRYPGISQLGFDYGIDQQGKIWIFEVNTRPH</sequence>
<accession>A0A9X2MUR3</accession>
<gene>
    <name evidence="1" type="ORF">NQZ67_20270</name>
</gene>
<dbReference type="RefSeq" id="WP_257449445.1">
    <property type="nucleotide sequence ID" value="NZ_JANIPJ010000015.1"/>
</dbReference>
<dbReference type="InterPro" id="IPR026838">
    <property type="entry name" value="YheC/D"/>
</dbReference>
<name>A0A9X2MUR3_9BACL</name>
<dbReference type="EMBL" id="JANIPJ010000015">
    <property type="protein sequence ID" value="MCR2806221.1"/>
    <property type="molecule type" value="Genomic_DNA"/>
</dbReference>
<dbReference type="InterPro" id="IPR013815">
    <property type="entry name" value="ATP_grasp_subdomain_1"/>
</dbReference>